<dbReference type="Proteomes" id="UP000192521">
    <property type="component" value="Unassembled WGS sequence"/>
</dbReference>
<evidence type="ECO:0000313" key="3">
    <source>
        <dbReference type="Proteomes" id="UP000192521"/>
    </source>
</evidence>
<comment type="caution">
    <text evidence="1">The sequence shown here is derived from an EMBL/GenBank/DDBJ whole genome shotgun (WGS) entry which is preliminary data.</text>
</comment>
<accession>A0A9P3WDI1</accession>
<dbReference type="EMBL" id="MWPR01000040">
    <property type="protein sequence ID" value="ORJ48464.1"/>
    <property type="molecule type" value="Genomic_DNA"/>
</dbReference>
<dbReference type="EMBL" id="DACSUM010000001">
    <property type="protein sequence ID" value="HAT3579772.1"/>
    <property type="molecule type" value="Genomic_DNA"/>
</dbReference>
<dbReference type="AlphaFoldDB" id="A0A9P3WDI1"/>
<proteinExistence type="predicted"/>
<gene>
    <name evidence="2" type="ORF">B2M27_20655</name>
    <name evidence="1" type="ORF">I8531_000005</name>
</gene>
<dbReference type="RefSeq" id="WP_047369394.1">
    <property type="nucleotide sequence ID" value="NZ_CABMNU010000005.1"/>
</dbReference>
<reference evidence="2 3" key="1">
    <citation type="submission" date="2017-02" db="EMBL/GenBank/DDBJ databases">
        <title>Draft genome sequence of a Kluyvera intermedia isolate from a patient with a pancreatic abscess.</title>
        <authorList>
            <person name="Thele R."/>
        </authorList>
    </citation>
    <scope>NUCLEOTIDE SEQUENCE [LARGE SCALE GENOMIC DNA]</scope>
    <source>
        <strain evidence="2 3">FOSA7093</strain>
    </source>
</reference>
<keyword evidence="3" id="KW-1185">Reference proteome</keyword>
<dbReference type="OrthoDB" id="9878468at2"/>
<reference evidence="1" key="2">
    <citation type="journal article" date="2018" name="Genome Biol.">
        <title>SKESA: strategic k-mer extension for scrupulous assemblies.</title>
        <authorList>
            <person name="Souvorov A."/>
            <person name="Agarwala R."/>
            <person name="Lipman D.J."/>
        </authorList>
    </citation>
    <scope>NUCLEOTIDE SEQUENCE</scope>
    <source>
        <strain evidence="1">CAVp300</strain>
    </source>
</reference>
<evidence type="ECO:0000313" key="2">
    <source>
        <dbReference type="EMBL" id="ORJ48464.1"/>
    </source>
</evidence>
<dbReference type="Proteomes" id="UP000867740">
    <property type="component" value="Unassembled WGS sequence"/>
</dbReference>
<protein>
    <submittedName>
        <fullName evidence="1">Uncharacterized protein</fullName>
    </submittedName>
</protein>
<evidence type="ECO:0000313" key="1">
    <source>
        <dbReference type="EMBL" id="HAT3579772.1"/>
    </source>
</evidence>
<evidence type="ECO:0000313" key="4">
    <source>
        <dbReference type="Proteomes" id="UP000867740"/>
    </source>
</evidence>
<name>A0A9P3WDI1_KLUIN</name>
<sequence length="86" mass="10155">MRLDVITDHTEKVLNLMMDKAIRECDPEYGRVADTWYTMAEGALFLWQELAECCTEVSEEEKNKMAQRLRHIINVNRVPLLKKKDE</sequence>
<organism evidence="1 4">
    <name type="scientific">Kluyvera intermedia</name>
    <name type="common">Enterobacter intermedius</name>
    <dbReference type="NCBI Taxonomy" id="61648"/>
    <lineage>
        <taxon>Bacteria</taxon>
        <taxon>Pseudomonadati</taxon>
        <taxon>Pseudomonadota</taxon>
        <taxon>Gammaproteobacteria</taxon>
        <taxon>Enterobacterales</taxon>
        <taxon>Enterobacteriaceae</taxon>
        <taxon>Kluyvera</taxon>
    </lineage>
</organism>
<reference evidence="1" key="3">
    <citation type="submission" date="2020-10" db="EMBL/GenBank/DDBJ databases">
        <authorList>
            <consortium name="NCBI Pathogen Detection Project"/>
        </authorList>
    </citation>
    <scope>NUCLEOTIDE SEQUENCE</scope>
    <source>
        <strain evidence="1">CAVp300</strain>
    </source>
</reference>